<evidence type="ECO:0000313" key="2">
    <source>
        <dbReference type="EMBL" id="CCD45174.1"/>
    </source>
</evidence>
<dbReference type="InParanoid" id="G2XX96"/>
<name>G2XX96_BOTF4</name>
<dbReference type="HOGENOM" id="CLU_1461094_0_0_1"/>
<organism evidence="2 3">
    <name type="scientific">Botryotinia fuckeliana (strain T4)</name>
    <name type="common">Noble rot fungus</name>
    <name type="synonym">Botrytis cinerea</name>
    <dbReference type="NCBI Taxonomy" id="999810"/>
    <lineage>
        <taxon>Eukaryota</taxon>
        <taxon>Fungi</taxon>
        <taxon>Dikarya</taxon>
        <taxon>Ascomycota</taxon>
        <taxon>Pezizomycotina</taxon>
        <taxon>Leotiomycetes</taxon>
        <taxon>Helotiales</taxon>
        <taxon>Sclerotiniaceae</taxon>
        <taxon>Botrytis</taxon>
    </lineage>
</organism>
<gene>
    <name evidence="2" type="ORF">BofuT4_P008910.1</name>
</gene>
<dbReference type="EMBL" id="FQ790275">
    <property type="protein sequence ID" value="CCD45174.1"/>
    <property type="molecule type" value="Genomic_DNA"/>
</dbReference>
<dbReference type="Proteomes" id="UP000008177">
    <property type="component" value="Unplaced contigs"/>
</dbReference>
<sequence length="185" mass="20441">MDSDPSSLTLGITFDSMTLRESVSDPYLDALVECYKDGNYSKLNESHANHTGSVGTENFDPPDDDCLDEDTSPNNSSITTQFLTKSSTYMHEHKPFGTYRCKVNQLCIDIGLGAPSTIDPDNQAKAEITIWLQRFAFLRAAIDTTAANSLKSPYVLQERPRGIPLDDLFFEIPEQLSMSSAVSSD</sequence>
<evidence type="ECO:0000256" key="1">
    <source>
        <dbReference type="SAM" id="MobiDB-lite"/>
    </source>
</evidence>
<dbReference type="OrthoDB" id="2968323at2759"/>
<reference evidence="3" key="1">
    <citation type="journal article" date="2011" name="PLoS Genet.">
        <title>Genomic analysis of the necrotrophic fungal pathogens Sclerotinia sclerotiorum and Botrytis cinerea.</title>
        <authorList>
            <person name="Amselem J."/>
            <person name="Cuomo C.A."/>
            <person name="van Kan J.A."/>
            <person name="Viaud M."/>
            <person name="Benito E.P."/>
            <person name="Couloux A."/>
            <person name="Coutinho P.M."/>
            <person name="de Vries R.P."/>
            <person name="Dyer P.S."/>
            <person name="Fillinger S."/>
            <person name="Fournier E."/>
            <person name="Gout L."/>
            <person name="Hahn M."/>
            <person name="Kohn L."/>
            <person name="Lapalu N."/>
            <person name="Plummer K.M."/>
            <person name="Pradier J.M."/>
            <person name="Quevillon E."/>
            <person name="Sharon A."/>
            <person name="Simon A."/>
            <person name="ten Have A."/>
            <person name="Tudzynski B."/>
            <person name="Tudzynski P."/>
            <person name="Wincker P."/>
            <person name="Andrew M."/>
            <person name="Anthouard V."/>
            <person name="Beever R.E."/>
            <person name="Beffa R."/>
            <person name="Benoit I."/>
            <person name="Bouzid O."/>
            <person name="Brault B."/>
            <person name="Chen Z."/>
            <person name="Choquer M."/>
            <person name="Collemare J."/>
            <person name="Cotton P."/>
            <person name="Danchin E.G."/>
            <person name="Da Silva C."/>
            <person name="Gautier A."/>
            <person name="Giraud C."/>
            <person name="Giraud T."/>
            <person name="Gonzalez C."/>
            <person name="Grossetete S."/>
            <person name="Guldener U."/>
            <person name="Henrissat B."/>
            <person name="Howlett B.J."/>
            <person name="Kodira C."/>
            <person name="Kretschmer M."/>
            <person name="Lappartient A."/>
            <person name="Leroch M."/>
            <person name="Levis C."/>
            <person name="Mauceli E."/>
            <person name="Neuveglise C."/>
            <person name="Oeser B."/>
            <person name="Pearson M."/>
            <person name="Poulain J."/>
            <person name="Poussereau N."/>
            <person name="Quesneville H."/>
            <person name="Rascle C."/>
            <person name="Schumacher J."/>
            <person name="Segurens B."/>
            <person name="Sexton A."/>
            <person name="Silva E."/>
            <person name="Sirven C."/>
            <person name="Soanes D.M."/>
            <person name="Talbot N.J."/>
            <person name="Templeton M."/>
            <person name="Yandava C."/>
            <person name="Yarden O."/>
            <person name="Zeng Q."/>
            <person name="Rollins J.A."/>
            <person name="Lebrun M.H."/>
            <person name="Dickman M."/>
        </authorList>
    </citation>
    <scope>NUCLEOTIDE SEQUENCE [LARGE SCALE GENOMIC DNA]</scope>
    <source>
        <strain evidence="3">T4</strain>
    </source>
</reference>
<protein>
    <submittedName>
        <fullName evidence="2">Uncharacterized protein</fullName>
    </submittedName>
</protein>
<feature type="region of interest" description="Disordered" evidence="1">
    <location>
        <begin position="48"/>
        <end position="77"/>
    </location>
</feature>
<dbReference type="STRING" id="999810.G2XX96"/>
<proteinExistence type="predicted"/>
<evidence type="ECO:0000313" key="3">
    <source>
        <dbReference type="Proteomes" id="UP000008177"/>
    </source>
</evidence>
<feature type="compositionally biased region" description="Acidic residues" evidence="1">
    <location>
        <begin position="60"/>
        <end position="71"/>
    </location>
</feature>
<accession>G2XX96</accession>
<dbReference type="AlphaFoldDB" id="G2XX96"/>